<evidence type="ECO:0000313" key="3">
    <source>
        <dbReference type="EMBL" id="SDV50056.1"/>
    </source>
</evidence>
<keyword evidence="4" id="KW-1185">Reference proteome</keyword>
<feature type="chain" id="PRO_5017262045" description="Lipoprotein" evidence="2">
    <location>
        <begin position="28"/>
        <end position="86"/>
    </location>
</feature>
<evidence type="ECO:0000256" key="2">
    <source>
        <dbReference type="SAM" id="SignalP"/>
    </source>
</evidence>
<feature type="region of interest" description="Disordered" evidence="1">
    <location>
        <begin position="65"/>
        <end position="86"/>
    </location>
</feature>
<evidence type="ECO:0008006" key="5">
    <source>
        <dbReference type="Google" id="ProtNLM"/>
    </source>
</evidence>
<keyword evidence="2" id="KW-0732">Signal</keyword>
<protein>
    <recommendedName>
        <fullName evidence="5">Lipoprotein</fullName>
    </recommendedName>
</protein>
<feature type="signal peptide" evidence="2">
    <location>
        <begin position="1"/>
        <end position="27"/>
    </location>
</feature>
<dbReference type="Proteomes" id="UP000243719">
    <property type="component" value="Unassembled WGS sequence"/>
</dbReference>
<sequence length="86" mass="9816">MSMKRILMGACAAVTLGIALAPATANAGCRTVWAYDHWERQCWAPVVPAYYPGYAPPPPRWRPPPPRWRHHHHPRWHGGPPGRPHW</sequence>
<dbReference type="AlphaFoldDB" id="A0A1H2PTK3"/>
<evidence type="ECO:0000313" key="4">
    <source>
        <dbReference type="Proteomes" id="UP000243719"/>
    </source>
</evidence>
<proteinExistence type="predicted"/>
<evidence type="ECO:0000256" key="1">
    <source>
        <dbReference type="SAM" id="MobiDB-lite"/>
    </source>
</evidence>
<name>A0A1H2PTK3_9BURK</name>
<feature type="compositionally biased region" description="Basic residues" evidence="1">
    <location>
        <begin position="67"/>
        <end position="76"/>
    </location>
</feature>
<gene>
    <name evidence="3" type="ORF">SAMN05216551_11083</name>
</gene>
<dbReference type="RefSeq" id="WP_139169727.1">
    <property type="nucleotide sequence ID" value="NZ_FNLO01000010.1"/>
</dbReference>
<accession>A0A1H2PTK3</accession>
<reference evidence="4" key="1">
    <citation type="submission" date="2016-09" db="EMBL/GenBank/DDBJ databases">
        <authorList>
            <person name="Varghese N."/>
            <person name="Submissions S."/>
        </authorList>
    </citation>
    <scope>NUCLEOTIDE SEQUENCE [LARGE SCALE GENOMIC DNA]</scope>
    <source>
        <strain evidence="4">JS23</strain>
    </source>
</reference>
<organism evidence="3 4">
    <name type="scientific">Chitinasiproducens palmae</name>
    <dbReference type="NCBI Taxonomy" id="1770053"/>
    <lineage>
        <taxon>Bacteria</taxon>
        <taxon>Pseudomonadati</taxon>
        <taxon>Pseudomonadota</taxon>
        <taxon>Betaproteobacteria</taxon>
        <taxon>Burkholderiales</taxon>
        <taxon>Burkholderiaceae</taxon>
        <taxon>Chitinasiproducens</taxon>
    </lineage>
</organism>
<dbReference type="EMBL" id="FNLO01000010">
    <property type="protein sequence ID" value="SDV50056.1"/>
    <property type="molecule type" value="Genomic_DNA"/>
</dbReference>